<dbReference type="EMBL" id="JXTB01000057">
    <property type="protein sequence ID" value="PON69286.1"/>
    <property type="molecule type" value="Genomic_DNA"/>
</dbReference>
<dbReference type="AlphaFoldDB" id="A0A2P5D7R3"/>
<name>A0A2P5D7R3_PARAD</name>
<evidence type="ECO:0000313" key="2">
    <source>
        <dbReference type="Proteomes" id="UP000237105"/>
    </source>
</evidence>
<evidence type="ECO:0000313" key="1">
    <source>
        <dbReference type="EMBL" id="PON69286.1"/>
    </source>
</evidence>
<accession>A0A2P5D7R3</accession>
<protein>
    <submittedName>
        <fullName evidence="1">Uncharacterized protein</fullName>
    </submittedName>
</protein>
<dbReference type="OrthoDB" id="10341641at2759"/>
<organism evidence="1 2">
    <name type="scientific">Parasponia andersonii</name>
    <name type="common">Sponia andersonii</name>
    <dbReference type="NCBI Taxonomy" id="3476"/>
    <lineage>
        <taxon>Eukaryota</taxon>
        <taxon>Viridiplantae</taxon>
        <taxon>Streptophyta</taxon>
        <taxon>Embryophyta</taxon>
        <taxon>Tracheophyta</taxon>
        <taxon>Spermatophyta</taxon>
        <taxon>Magnoliopsida</taxon>
        <taxon>eudicotyledons</taxon>
        <taxon>Gunneridae</taxon>
        <taxon>Pentapetalae</taxon>
        <taxon>rosids</taxon>
        <taxon>fabids</taxon>
        <taxon>Rosales</taxon>
        <taxon>Cannabaceae</taxon>
        <taxon>Parasponia</taxon>
    </lineage>
</organism>
<dbReference type="Proteomes" id="UP000237105">
    <property type="component" value="Unassembled WGS sequence"/>
</dbReference>
<gene>
    <name evidence="1" type="ORF">PanWU01x14_090090</name>
</gene>
<proteinExistence type="predicted"/>
<reference evidence="2" key="1">
    <citation type="submission" date="2016-06" db="EMBL/GenBank/DDBJ databases">
        <title>Parallel loss of symbiosis genes in relatives of nitrogen-fixing non-legume Parasponia.</title>
        <authorList>
            <person name="Van Velzen R."/>
            <person name="Holmer R."/>
            <person name="Bu F."/>
            <person name="Rutten L."/>
            <person name="Van Zeijl A."/>
            <person name="Liu W."/>
            <person name="Santuari L."/>
            <person name="Cao Q."/>
            <person name="Sharma T."/>
            <person name="Shen D."/>
            <person name="Roswanjaya Y."/>
            <person name="Wardhani T."/>
            <person name="Kalhor M.S."/>
            <person name="Jansen J."/>
            <person name="Van den Hoogen J."/>
            <person name="Gungor B."/>
            <person name="Hartog M."/>
            <person name="Hontelez J."/>
            <person name="Verver J."/>
            <person name="Yang W.-C."/>
            <person name="Schijlen E."/>
            <person name="Repin R."/>
            <person name="Schilthuizen M."/>
            <person name="Schranz E."/>
            <person name="Heidstra R."/>
            <person name="Miyata K."/>
            <person name="Fedorova E."/>
            <person name="Kohlen W."/>
            <person name="Bisseling T."/>
            <person name="Smit S."/>
            <person name="Geurts R."/>
        </authorList>
    </citation>
    <scope>NUCLEOTIDE SEQUENCE [LARGE SCALE GENOMIC DNA]</scope>
    <source>
        <strain evidence="2">cv. WU1-14</strain>
    </source>
</reference>
<sequence>MVTGGLDVSTRVPCETYEQANSPLIKEPINSIMGCSLSRSPSSVCKELPSCIGLWWYAWAHYLQWSTKGLPLSSPFFTSLDPCSTILTLLFLPCFARLEYSVENLPLKVKLSHPHLTCSKNLVPLKCTAKKDEDYLNYEVENKFQVLADSDIVESRLYGDGDKN</sequence>
<comment type="caution">
    <text evidence="1">The sequence shown here is derived from an EMBL/GenBank/DDBJ whole genome shotgun (WGS) entry which is preliminary data.</text>
</comment>
<keyword evidence="2" id="KW-1185">Reference proteome</keyword>